<evidence type="ECO:0000313" key="1">
    <source>
        <dbReference type="Proteomes" id="UP000025227"/>
    </source>
</evidence>
<name>A0A7I4Z6M9_HAECO</name>
<keyword evidence="1" id="KW-1185">Reference proteome</keyword>
<dbReference type="WBParaSite" id="HCON_00193150-00001">
    <property type="protein sequence ID" value="HCON_00193150-00001"/>
    <property type="gene ID" value="HCON_00193150"/>
</dbReference>
<evidence type="ECO:0000313" key="2">
    <source>
        <dbReference type="WBParaSite" id="HCON_00193150-00001"/>
    </source>
</evidence>
<dbReference type="AlphaFoldDB" id="A0A7I4Z6M9"/>
<accession>A0A7I4Z6M9</accession>
<reference evidence="2" key="1">
    <citation type="submission" date="2020-12" db="UniProtKB">
        <authorList>
            <consortium name="WormBaseParasite"/>
        </authorList>
    </citation>
    <scope>IDENTIFICATION</scope>
    <source>
        <strain evidence="2">MHco3</strain>
    </source>
</reference>
<protein>
    <submittedName>
        <fullName evidence="2">Secreted protein</fullName>
    </submittedName>
</protein>
<organism evidence="1 2">
    <name type="scientific">Haemonchus contortus</name>
    <name type="common">Barber pole worm</name>
    <dbReference type="NCBI Taxonomy" id="6289"/>
    <lineage>
        <taxon>Eukaryota</taxon>
        <taxon>Metazoa</taxon>
        <taxon>Ecdysozoa</taxon>
        <taxon>Nematoda</taxon>
        <taxon>Chromadorea</taxon>
        <taxon>Rhabditida</taxon>
        <taxon>Rhabditina</taxon>
        <taxon>Rhabditomorpha</taxon>
        <taxon>Strongyloidea</taxon>
        <taxon>Trichostrongylidae</taxon>
        <taxon>Haemonchus</taxon>
    </lineage>
</organism>
<proteinExistence type="predicted"/>
<sequence>MLFFHDPFSKATTIFSMCRCDGTSSRTSLIRFKILQLLPIRQISFNGPRAVVTGNETWTLQYVSWRKTVICSLAEVVCVNNNEHSETKCRKRLE</sequence>
<dbReference type="Proteomes" id="UP000025227">
    <property type="component" value="Unplaced"/>
</dbReference>